<protein>
    <submittedName>
        <fullName evidence="5">3-oxoacyl-[acyl-carrier protein] reductase</fullName>
    </submittedName>
</protein>
<dbReference type="PRINTS" id="PR00081">
    <property type="entry name" value="GDHRDH"/>
</dbReference>
<dbReference type="InterPro" id="IPR020904">
    <property type="entry name" value="Sc_DH/Rdtase_CS"/>
</dbReference>
<dbReference type="InterPro" id="IPR050259">
    <property type="entry name" value="SDR"/>
</dbReference>
<dbReference type="AlphaFoldDB" id="A0A450YYE9"/>
<dbReference type="EMBL" id="CAADFS010000032">
    <property type="protein sequence ID" value="VFK46519.1"/>
    <property type="molecule type" value="Genomic_DNA"/>
</dbReference>
<dbReference type="PANTHER" id="PTHR42879:SF2">
    <property type="entry name" value="3-OXOACYL-[ACYL-CARRIER-PROTEIN] REDUCTASE FABG"/>
    <property type="match status" value="1"/>
</dbReference>
<dbReference type="Gene3D" id="3.40.50.720">
    <property type="entry name" value="NAD(P)-binding Rossmann-like Domain"/>
    <property type="match status" value="1"/>
</dbReference>
<proteinExistence type="inferred from homology"/>
<evidence type="ECO:0000259" key="3">
    <source>
        <dbReference type="SMART" id="SM00822"/>
    </source>
</evidence>
<name>A0A450YYE9_9GAMM</name>
<dbReference type="FunFam" id="3.40.50.720:FF:000084">
    <property type="entry name" value="Short-chain dehydrogenase reductase"/>
    <property type="match status" value="1"/>
</dbReference>
<dbReference type="EMBL" id="CAADFT010000052">
    <property type="protein sequence ID" value="VFK45620.1"/>
    <property type="molecule type" value="Genomic_DNA"/>
</dbReference>
<evidence type="ECO:0000256" key="1">
    <source>
        <dbReference type="ARBA" id="ARBA00006484"/>
    </source>
</evidence>
<dbReference type="GO" id="GO:0032787">
    <property type="term" value="P:monocarboxylic acid metabolic process"/>
    <property type="evidence" value="ECO:0007669"/>
    <property type="project" value="UniProtKB-ARBA"/>
</dbReference>
<dbReference type="InterPro" id="IPR002347">
    <property type="entry name" value="SDR_fam"/>
</dbReference>
<dbReference type="InterPro" id="IPR057326">
    <property type="entry name" value="KR_dom"/>
</dbReference>
<accession>A0A450YYE9</accession>
<dbReference type="PRINTS" id="PR00080">
    <property type="entry name" value="SDRFAMILY"/>
</dbReference>
<evidence type="ECO:0000256" key="2">
    <source>
        <dbReference type="RuleBase" id="RU000363"/>
    </source>
</evidence>
<comment type="similarity">
    <text evidence="1 2">Belongs to the short-chain dehydrogenases/reductases (SDR) family.</text>
</comment>
<organism evidence="5">
    <name type="scientific">Candidatus Kentrum sp. TC</name>
    <dbReference type="NCBI Taxonomy" id="2126339"/>
    <lineage>
        <taxon>Bacteria</taxon>
        <taxon>Pseudomonadati</taxon>
        <taxon>Pseudomonadota</taxon>
        <taxon>Gammaproteobacteria</taxon>
        <taxon>Candidatus Kentrum</taxon>
    </lineage>
</organism>
<dbReference type="Pfam" id="PF00106">
    <property type="entry name" value="adh_short"/>
    <property type="match status" value="1"/>
</dbReference>
<gene>
    <name evidence="5" type="ORF">BECKTC1821D_GA0114238_103214</name>
    <name evidence="4" type="ORF">BECKTC1821E_GA0114239_10521</name>
</gene>
<reference evidence="5" key="1">
    <citation type="submission" date="2019-02" db="EMBL/GenBank/DDBJ databases">
        <authorList>
            <person name="Gruber-Vodicka R. H."/>
            <person name="Seah K. B. B."/>
        </authorList>
    </citation>
    <scope>NUCLEOTIDE SEQUENCE</scope>
    <source>
        <strain evidence="5">BECK_BZ123</strain>
        <strain evidence="4">BECK_BZ125</strain>
    </source>
</reference>
<feature type="domain" description="Ketoreductase" evidence="3">
    <location>
        <begin position="8"/>
        <end position="187"/>
    </location>
</feature>
<sequence>MDLGIDGKIALVTGGGRGIGLASALEMAKEGCDLVIADKNEADLVKAERQIQAMGVRVLAIAANLEEADGIDKVAAAAFGEFGHVDILFNNAGYLHYCTTIDAADAEWESQLNIHLMACVRTCRAVIPKMLERKWGRIINMSSVVGITPGRGLPGYSAAKSAVISYTRSVAMEFSKDGICATAMCPGLVDTRIWDGLTDVFESKTGKSKQEILDAFAGAAGVKRFAKPEEIGKVVAFLASESASFISGCAVQVDGGILAGIEFEL</sequence>
<dbReference type="SMART" id="SM00822">
    <property type="entry name" value="PKS_KR"/>
    <property type="match status" value="1"/>
</dbReference>
<evidence type="ECO:0000313" key="5">
    <source>
        <dbReference type="EMBL" id="VFK46519.1"/>
    </source>
</evidence>
<dbReference type="PANTHER" id="PTHR42879">
    <property type="entry name" value="3-OXOACYL-(ACYL-CARRIER-PROTEIN) REDUCTASE"/>
    <property type="match status" value="1"/>
</dbReference>
<evidence type="ECO:0000313" key="4">
    <source>
        <dbReference type="EMBL" id="VFK45620.1"/>
    </source>
</evidence>
<dbReference type="PROSITE" id="PS00061">
    <property type="entry name" value="ADH_SHORT"/>
    <property type="match status" value="1"/>
</dbReference>
<dbReference type="InterPro" id="IPR036291">
    <property type="entry name" value="NAD(P)-bd_dom_sf"/>
</dbReference>
<dbReference type="SUPFAM" id="SSF51735">
    <property type="entry name" value="NAD(P)-binding Rossmann-fold domains"/>
    <property type="match status" value="1"/>
</dbReference>